<dbReference type="InterPro" id="IPR014001">
    <property type="entry name" value="Helicase_ATP-bd"/>
</dbReference>
<keyword evidence="3 5" id="KW-0347">Helicase</keyword>
<dbReference type="PROSITE" id="PS00039">
    <property type="entry name" value="DEAD_ATP_HELICASE"/>
    <property type="match status" value="1"/>
</dbReference>
<keyword evidence="4 5" id="KW-0067">ATP-binding</keyword>
<keyword evidence="9" id="KW-1185">Reference proteome</keyword>
<evidence type="ECO:0000256" key="1">
    <source>
        <dbReference type="ARBA" id="ARBA00022741"/>
    </source>
</evidence>
<organism evidence="8 9">
    <name type="scientific">Lithospermum erythrorhizon</name>
    <name type="common">Purple gromwell</name>
    <name type="synonym">Lithospermum officinale var. erythrorhizon</name>
    <dbReference type="NCBI Taxonomy" id="34254"/>
    <lineage>
        <taxon>Eukaryota</taxon>
        <taxon>Viridiplantae</taxon>
        <taxon>Streptophyta</taxon>
        <taxon>Embryophyta</taxon>
        <taxon>Tracheophyta</taxon>
        <taxon>Spermatophyta</taxon>
        <taxon>Magnoliopsida</taxon>
        <taxon>eudicotyledons</taxon>
        <taxon>Gunneridae</taxon>
        <taxon>Pentapetalae</taxon>
        <taxon>asterids</taxon>
        <taxon>lamiids</taxon>
        <taxon>Boraginales</taxon>
        <taxon>Boraginaceae</taxon>
        <taxon>Boraginoideae</taxon>
        <taxon>Lithospermeae</taxon>
        <taxon>Lithospermum</taxon>
    </lineage>
</organism>
<dbReference type="GO" id="GO:0005524">
    <property type="term" value="F:ATP binding"/>
    <property type="evidence" value="ECO:0007669"/>
    <property type="project" value="UniProtKB-KW"/>
</dbReference>
<keyword evidence="2 5" id="KW-0378">Hydrolase</keyword>
<dbReference type="GO" id="GO:0016787">
    <property type="term" value="F:hydrolase activity"/>
    <property type="evidence" value="ECO:0007669"/>
    <property type="project" value="UniProtKB-KW"/>
</dbReference>
<dbReference type="PROSITE" id="PS51194">
    <property type="entry name" value="HELICASE_CTER"/>
    <property type="match status" value="1"/>
</dbReference>
<evidence type="ECO:0000256" key="3">
    <source>
        <dbReference type="ARBA" id="ARBA00022806"/>
    </source>
</evidence>
<dbReference type="AlphaFoldDB" id="A0AAV3RPZ8"/>
<evidence type="ECO:0000313" key="9">
    <source>
        <dbReference type="Proteomes" id="UP001454036"/>
    </source>
</evidence>
<dbReference type="SMART" id="SM00490">
    <property type="entry name" value="HELICc"/>
    <property type="match status" value="1"/>
</dbReference>
<dbReference type="PANTHER" id="PTHR47959:SF24">
    <property type="entry name" value="ATP-DEPENDENT RNA HELICASE"/>
    <property type="match status" value="1"/>
</dbReference>
<dbReference type="PROSITE" id="PS51192">
    <property type="entry name" value="HELICASE_ATP_BIND_1"/>
    <property type="match status" value="1"/>
</dbReference>
<dbReference type="GO" id="GO:0003724">
    <property type="term" value="F:RNA helicase activity"/>
    <property type="evidence" value="ECO:0007669"/>
    <property type="project" value="TreeGrafter"/>
</dbReference>
<dbReference type="InterPro" id="IPR050079">
    <property type="entry name" value="DEAD_box_RNA_helicase"/>
</dbReference>
<dbReference type="Gene3D" id="3.40.50.300">
    <property type="entry name" value="P-loop containing nucleotide triphosphate hydrolases"/>
    <property type="match status" value="2"/>
</dbReference>
<dbReference type="InterPro" id="IPR001650">
    <property type="entry name" value="Helicase_C-like"/>
</dbReference>
<accession>A0AAV3RPZ8</accession>
<evidence type="ECO:0000256" key="5">
    <source>
        <dbReference type="RuleBase" id="RU000492"/>
    </source>
</evidence>
<dbReference type="Pfam" id="PF00271">
    <property type="entry name" value="Helicase_C"/>
    <property type="match status" value="1"/>
</dbReference>
<dbReference type="Pfam" id="PF00270">
    <property type="entry name" value="DEAD"/>
    <property type="match status" value="1"/>
</dbReference>
<dbReference type="GO" id="GO:0005829">
    <property type="term" value="C:cytosol"/>
    <property type="evidence" value="ECO:0007669"/>
    <property type="project" value="TreeGrafter"/>
</dbReference>
<dbReference type="CDD" id="cd18787">
    <property type="entry name" value="SF2_C_DEAD"/>
    <property type="match status" value="1"/>
</dbReference>
<comment type="caution">
    <text evidence="8">The sequence shown here is derived from an EMBL/GenBank/DDBJ whole genome shotgun (WGS) entry which is preliminary data.</text>
</comment>
<keyword evidence="1 5" id="KW-0547">Nucleotide-binding</keyword>
<dbReference type="InterPro" id="IPR027417">
    <property type="entry name" value="P-loop_NTPase"/>
</dbReference>
<sequence>MGWGKVIYERVVVVGSLSLLGWTSLCLGWTKPSKIQAEALPHAFQGRDLIGVAQTGSGKTGAFAIPIIQALMDKPQAFFACVLSPTRELAVQIADQFTALGAGIGLKCAVLVGGIPKMDQMIALGKRPHVIVATPGRLLHHISETKEFSLRSLKCFVLDEADRLLNEDFEESLEKILDAIPRERTTYLFSATMTNKVKKLQRACLRDPVKIEAASKYSTVDTLKQQYAFVPAKHKDCYLVYTLNEMSESMSMVFTRTCDATGRLVLLLRTLGFRAIPINGQMSQPKRLGALNKFKAGECNILVCTDVASRGLDIPSVDMVINYDIPMNSKVFTLSSL</sequence>
<dbReference type="InterPro" id="IPR000629">
    <property type="entry name" value="RNA-helicase_DEAD-box_CS"/>
</dbReference>
<dbReference type="PANTHER" id="PTHR47959">
    <property type="entry name" value="ATP-DEPENDENT RNA HELICASE RHLE-RELATED"/>
    <property type="match status" value="1"/>
</dbReference>
<dbReference type="Proteomes" id="UP001454036">
    <property type="component" value="Unassembled WGS sequence"/>
</dbReference>
<evidence type="ECO:0000313" key="8">
    <source>
        <dbReference type="EMBL" id="GAA0176955.1"/>
    </source>
</evidence>
<name>A0AAV3RPZ8_LITER</name>
<comment type="similarity">
    <text evidence="5">Belongs to the DEAD box helicase family.</text>
</comment>
<dbReference type="EMBL" id="BAABME010028167">
    <property type="protein sequence ID" value="GAA0176955.1"/>
    <property type="molecule type" value="Genomic_DNA"/>
</dbReference>
<feature type="domain" description="Helicase ATP-binding" evidence="6">
    <location>
        <begin position="40"/>
        <end position="211"/>
    </location>
</feature>
<evidence type="ECO:0000256" key="2">
    <source>
        <dbReference type="ARBA" id="ARBA00022801"/>
    </source>
</evidence>
<evidence type="ECO:0000256" key="4">
    <source>
        <dbReference type="ARBA" id="ARBA00022840"/>
    </source>
</evidence>
<reference evidence="8 9" key="1">
    <citation type="submission" date="2024-01" db="EMBL/GenBank/DDBJ databases">
        <title>The complete chloroplast genome sequence of Lithospermum erythrorhizon: insights into the phylogenetic relationship among Boraginaceae species and the maternal lineages of purple gromwells.</title>
        <authorList>
            <person name="Okada T."/>
            <person name="Watanabe K."/>
        </authorList>
    </citation>
    <scope>NUCLEOTIDE SEQUENCE [LARGE SCALE GENOMIC DNA]</scope>
</reference>
<dbReference type="SUPFAM" id="SSF52540">
    <property type="entry name" value="P-loop containing nucleoside triphosphate hydrolases"/>
    <property type="match status" value="2"/>
</dbReference>
<gene>
    <name evidence="8" type="ORF">LIER_42118</name>
</gene>
<protein>
    <submittedName>
        <fullName evidence="8">RNA helicase</fullName>
    </submittedName>
</protein>
<evidence type="ECO:0000259" key="7">
    <source>
        <dbReference type="PROSITE" id="PS51194"/>
    </source>
</evidence>
<dbReference type="InterPro" id="IPR011545">
    <property type="entry name" value="DEAD/DEAH_box_helicase_dom"/>
</dbReference>
<evidence type="ECO:0000259" key="6">
    <source>
        <dbReference type="PROSITE" id="PS51192"/>
    </source>
</evidence>
<dbReference type="GO" id="GO:0003676">
    <property type="term" value="F:nucleic acid binding"/>
    <property type="evidence" value="ECO:0007669"/>
    <property type="project" value="InterPro"/>
</dbReference>
<proteinExistence type="inferred from homology"/>
<dbReference type="SMART" id="SM00487">
    <property type="entry name" value="DEXDc"/>
    <property type="match status" value="1"/>
</dbReference>
<feature type="domain" description="Helicase C-terminal" evidence="7">
    <location>
        <begin position="242"/>
        <end position="337"/>
    </location>
</feature>